<dbReference type="Proteomes" id="UP001221898">
    <property type="component" value="Unassembled WGS sequence"/>
</dbReference>
<sequence>MASALSQHTVLRRGPQTLTETQRSVIRGGLQSQLISCAIHGVSRTIDSFIAPVAPLEQRSCKAAAPLARCRRENDTNEGFVAEHRERHGPATAEITAQRNGAVADGANITVGSPRREEGGSGLPTVPNSSTSWIRGGAVDGAPC</sequence>
<accession>A0AAD7W8Y0</accession>
<gene>
    <name evidence="2" type="ORF">AAFF_G00134020</name>
</gene>
<protein>
    <submittedName>
        <fullName evidence="2">Uncharacterized protein</fullName>
    </submittedName>
</protein>
<evidence type="ECO:0000313" key="2">
    <source>
        <dbReference type="EMBL" id="KAJ8388376.1"/>
    </source>
</evidence>
<evidence type="ECO:0000313" key="3">
    <source>
        <dbReference type="Proteomes" id="UP001221898"/>
    </source>
</evidence>
<evidence type="ECO:0000256" key="1">
    <source>
        <dbReference type="SAM" id="MobiDB-lite"/>
    </source>
</evidence>
<dbReference type="AlphaFoldDB" id="A0AAD7W8Y0"/>
<organism evidence="2 3">
    <name type="scientific">Aldrovandia affinis</name>
    <dbReference type="NCBI Taxonomy" id="143900"/>
    <lineage>
        <taxon>Eukaryota</taxon>
        <taxon>Metazoa</taxon>
        <taxon>Chordata</taxon>
        <taxon>Craniata</taxon>
        <taxon>Vertebrata</taxon>
        <taxon>Euteleostomi</taxon>
        <taxon>Actinopterygii</taxon>
        <taxon>Neopterygii</taxon>
        <taxon>Teleostei</taxon>
        <taxon>Notacanthiformes</taxon>
        <taxon>Halosauridae</taxon>
        <taxon>Aldrovandia</taxon>
    </lineage>
</organism>
<feature type="region of interest" description="Disordered" evidence="1">
    <location>
        <begin position="107"/>
        <end position="144"/>
    </location>
</feature>
<reference evidence="2" key="1">
    <citation type="journal article" date="2023" name="Science">
        <title>Genome structures resolve the early diversification of teleost fishes.</title>
        <authorList>
            <person name="Parey E."/>
            <person name="Louis A."/>
            <person name="Montfort J."/>
            <person name="Bouchez O."/>
            <person name="Roques C."/>
            <person name="Iampietro C."/>
            <person name="Lluch J."/>
            <person name="Castinel A."/>
            <person name="Donnadieu C."/>
            <person name="Desvignes T."/>
            <person name="Floi Bucao C."/>
            <person name="Jouanno E."/>
            <person name="Wen M."/>
            <person name="Mejri S."/>
            <person name="Dirks R."/>
            <person name="Jansen H."/>
            <person name="Henkel C."/>
            <person name="Chen W.J."/>
            <person name="Zahm M."/>
            <person name="Cabau C."/>
            <person name="Klopp C."/>
            <person name="Thompson A.W."/>
            <person name="Robinson-Rechavi M."/>
            <person name="Braasch I."/>
            <person name="Lecointre G."/>
            <person name="Bobe J."/>
            <person name="Postlethwait J.H."/>
            <person name="Berthelot C."/>
            <person name="Roest Crollius H."/>
            <person name="Guiguen Y."/>
        </authorList>
    </citation>
    <scope>NUCLEOTIDE SEQUENCE</scope>
    <source>
        <strain evidence="2">NC1722</strain>
    </source>
</reference>
<comment type="caution">
    <text evidence="2">The sequence shown here is derived from an EMBL/GenBank/DDBJ whole genome shotgun (WGS) entry which is preliminary data.</text>
</comment>
<proteinExistence type="predicted"/>
<name>A0AAD7W8Y0_9TELE</name>
<keyword evidence="3" id="KW-1185">Reference proteome</keyword>
<dbReference type="EMBL" id="JAINUG010000195">
    <property type="protein sequence ID" value="KAJ8388376.1"/>
    <property type="molecule type" value="Genomic_DNA"/>
</dbReference>